<dbReference type="SMART" id="SM00054">
    <property type="entry name" value="EFh"/>
    <property type="match status" value="2"/>
</dbReference>
<feature type="non-terminal residue" evidence="4">
    <location>
        <position position="80"/>
    </location>
</feature>
<reference evidence="4" key="1">
    <citation type="journal article" date="2021" name="Mol. Ecol. Resour.">
        <title>Phylogenomic analyses of the genus Drosophila reveals genomic signals of climate adaptation.</title>
        <authorList>
            <person name="Li F."/>
            <person name="Rane R.V."/>
            <person name="Luria V."/>
            <person name="Xiong Z."/>
            <person name="Chen J."/>
            <person name="Li Z."/>
            <person name="Catullo R.A."/>
            <person name="Griffin P.C."/>
            <person name="Schiffer M."/>
            <person name="Pearce S."/>
            <person name="Lee S.F."/>
            <person name="McElroy K."/>
            <person name="Stocker A."/>
            <person name="Shirriffs J."/>
            <person name="Cockerell F."/>
            <person name="Coppin C."/>
            <person name="Sgro C.M."/>
            <person name="Karger A."/>
            <person name="Cain J.W."/>
            <person name="Weber J.A."/>
            <person name="Santpere G."/>
            <person name="Kirschner M.W."/>
            <person name="Hoffmann A.A."/>
            <person name="Oakeshott J.G."/>
            <person name="Zhang G."/>
        </authorList>
    </citation>
    <scope>NUCLEOTIDE SEQUENCE</scope>
    <source>
        <strain evidence="4">BGI-SZ-2011g</strain>
    </source>
</reference>
<keyword evidence="1" id="KW-0677">Repeat</keyword>
<evidence type="ECO:0000256" key="2">
    <source>
        <dbReference type="ARBA" id="ARBA00022837"/>
    </source>
</evidence>
<dbReference type="AlphaFoldDB" id="A0AAD4PQQ7"/>
<feature type="domain" description="EF-hand" evidence="3">
    <location>
        <begin position="7"/>
        <end position="42"/>
    </location>
</feature>
<dbReference type="InterPro" id="IPR018247">
    <property type="entry name" value="EF_Hand_1_Ca_BS"/>
</dbReference>
<dbReference type="PROSITE" id="PS00018">
    <property type="entry name" value="EF_HAND_1"/>
    <property type="match status" value="1"/>
</dbReference>
<dbReference type="InterPro" id="IPR050145">
    <property type="entry name" value="Centrin_CML-like"/>
</dbReference>
<protein>
    <recommendedName>
        <fullName evidence="3">EF-hand domain-containing protein</fullName>
    </recommendedName>
</protein>
<name>A0AAD4PQQ7_9MUSC</name>
<dbReference type="Pfam" id="PF13499">
    <property type="entry name" value="EF-hand_7"/>
    <property type="match status" value="1"/>
</dbReference>
<dbReference type="GO" id="GO:0043226">
    <property type="term" value="C:organelle"/>
    <property type="evidence" value="ECO:0007669"/>
    <property type="project" value="UniProtKB-ARBA"/>
</dbReference>
<dbReference type="GO" id="GO:0005509">
    <property type="term" value="F:calcium ion binding"/>
    <property type="evidence" value="ECO:0007669"/>
    <property type="project" value="InterPro"/>
</dbReference>
<sequence>MDKLSEDKMAEISNTFAILDVDGSGLISARELQGMMSVFGYENSEEDIQRMIDVVDDDGSGKLNCAKFCAALLWKISPEE</sequence>
<dbReference type="SUPFAM" id="SSF47473">
    <property type="entry name" value="EF-hand"/>
    <property type="match status" value="1"/>
</dbReference>
<dbReference type="EMBL" id="JAJJHW010000095">
    <property type="protein sequence ID" value="KAH8387070.1"/>
    <property type="molecule type" value="Genomic_DNA"/>
</dbReference>
<dbReference type="InterPro" id="IPR002048">
    <property type="entry name" value="EF_hand_dom"/>
</dbReference>
<evidence type="ECO:0000259" key="3">
    <source>
        <dbReference type="PROSITE" id="PS50222"/>
    </source>
</evidence>
<feature type="domain" description="EF-hand" evidence="3">
    <location>
        <begin position="43"/>
        <end position="78"/>
    </location>
</feature>
<gene>
    <name evidence="4" type="ORF">KR093_004555</name>
</gene>
<evidence type="ECO:0000313" key="4">
    <source>
        <dbReference type="EMBL" id="KAH8387070.1"/>
    </source>
</evidence>
<keyword evidence="2" id="KW-0106">Calcium</keyword>
<dbReference type="FunFam" id="1.10.238.10:FF:000178">
    <property type="entry name" value="Calmodulin-2 A"/>
    <property type="match status" value="1"/>
</dbReference>
<dbReference type="PANTHER" id="PTHR23050">
    <property type="entry name" value="CALCIUM BINDING PROTEIN"/>
    <property type="match status" value="1"/>
</dbReference>
<evidence type="ECO:0000256" key="1">
    <source>
        <dbReference type="ARBA" id="ARBA00022737"/>
    </source>
</evidence>
<organism evidence="4 5">
    <name type="scientific">Drosophila rubida</name>
    <dbReference type="NCBI Taxonomy" id="30044"/>
    <lineage>
        <taxon>Eukaryota</taxon>
        <taxon>Metazoa</taxon>
        <taxon>Ecdysozoa</taxon>
        <taxon>Arthropoda</taxon>
        <taxon>Hexapoda</taxon>
        <taxon>Insecta</taxon>
        <taxon>Pterygota</taxon>
        <taxon>Neoptera</taxon>
        <taxon>Endopterygota</taxon>
        <taxon>Diptera</taxon>
        <taxon>Brachycera</taxon>
        <taxon>Muscomorpha</taxon>
        <taxon>Ephydroidea</taxon>
        <taxon>Drosophilidae</taxon>
        <taxon>Drosophila</taxon>
    </lineage>
</organism>
<keyword evidence="5" id="KW-1185">Reference proteome</keyword>
<accession>A0AAD4PQQ7</accession>
<proteinExistence type="predicted"/>
<evidence type="ECO:0000313" key="5">
    <source>
        <dbReference type="Proteomes" id="UP001200034"/>
    </source>
</evidence>
<dbReference type="Proteomes" id="UP001200034">
    <property type="component" value="Unassembled WGS sequence"/>
</dbReference>
<dbReference type="PROSITE" id="PS50222">
    <property type="entry name" value="EF_HAND_2"/>
    <property type="match status" value="2"/>
</dbReference>
<dbReference type="CDD" id="cd00051">
    <property type="entry name" value="EFh"/>
    <property type="match status" value="1"/>
</dbReference>
<comment type="caution">
    <text evidence="4">The sequence shown here is derived from an EMBL/GenBank/DDBJ whole genome shotgun (WGS) entry which is preliminary data.</text>
</comment>
<dbReference type="InterPro" id="IPR011992">
    <property type="entry name" value="EF-hand-dom_pair"/>
</dbReference>
<dbReference type="Gene3D" id="1.10.238.10">
    <property type="entry name" value="EF-hand"/>
    <property type="match status" value="1"/>
</dbReference>